<evidence type="ECO:0000256" key="1">
    <source>
        <dbReference type="ARBA" id="ARBA00022729"/>
    </source>
</evidence>
<dbReference type="PANTHER" id="PTHR10161">
    <property type="entry name" value="TARTRATE-RESISTANT ACID PHOSPHATASE TYPE 5"/>
    <property type="match status" value="1"/>
</dbReference>
<evidence type="ECO:0000313" key="5">
    <source>
        <dbReference type="Proteomes" id="UP000593892"/>
    </source>
</evidence>
<sequence length="379" mass="42164">MLIAWGTTEGGGRNTIGRGSKPMGNAVLRLNGDHAVTGRNWEEVGGLTPDTAYPYEVLINGKRIGGGMVRTLPERATVLNFFVIGDYGTGDLNQLEVAKVMWREYQRLDAAGKHVRFVITNGDNIYARKMFGVPTRRGTGNDDAHWESRFFLPYKPLIESIPFYPSLGNHDGNESESTRDLPVYLDNFFFPGNVPARYYTFSVPGLADFFALDTTRSVAPNWPVPGFDVRSVQYQWLKKTLAASSAPWKIAYGHHPPFTAGPNHPASYNDLLPFMNLFRDNRVAAYFCGHEHNFQLATPHPEMGKAIMILSGAGGELRAGDVRNRMKASGIAAWADTVHFLSVEIEGDEMRITPISPYPMQIKDPEGHEIPLPILVRKP</sequence>
<dbReference type="AlphaFoldDB" id="A0A7S7NT93"/>
<dbReference type="GO" id="GO:0016787">
    <property type="term" value="F:hydrolase activity"/>
    <property type="evidence" value="ECO:0007669"/>
    <property type="project" value="UniProtKB-KW"/>
</dbReference>
<keyword evidence="2" id="KW-0378">Hydrolase</keyword>
<dbReference type="InterPro" id="IPR029052">
    <property type="entry name" value="Metallo-depent_PP-like"/>
</dbReference>
<name>A0A7S7NT93_PALFE</name>
<proteinExistence type="predicted"/>
<reference evidence="4 5" key="1">
    <citation type="submission" date="2020-10" db="EMBL/GenBank/DDBJ databases">
        <title>Complete genome sequence of Paludibaculum fermentans P105T, a facultatively anaerobic acidobacterium capable of dissimilatory Fe(III) reduction.</title>
        <authorList>
            <person name="Dedysh S.N."/>
            <person name="Beletsky A.V."/>
            <person name="Kulichevskaya I.S."/>
            <person name="Mardanov A.V."/>
            <person name="Ravin N.V."/>
        </authorList>
    </citation>
    <scope>NUCLEOTIDE SEQUENCE [LARGE SCALE GENOMIC DNA]</scope>
    <source>
        <strain evidence="4 5">P105</strain>
    </source>
</reference>
<dbReference type="KEGG" id="pfer:IRI77_04905"/>
<dbReference type="InterPro" id="IPR051558">
    <property type="entry name" value="Metallophosphoesterase_PAP"/>
</dbReference>
<dbReference type="InterPro" id="IPR004843">
    <property type="entry name" value="Calcineurin-like_PHP"/>
</dbReference>
<evidence type="ECO:0000259" key="3">
    <source>
        <dbReference type="Pfam" id="PF00149"/>
    </source>
</evidence>
<gene>
    <name evidence="4" type="ORF">IRI77_04905</name>
</gene>
<dbReference type="Proteomes" id="UP000593892">
    <property type="component" value="Chromosome"/>
</dbReference>
<keyword evidence="1" id="KW-0732">Signal</keyword>
<evidence type="ECO:0000313" key="4">
    <source>
        <dbReference type="EMBL" id="QOY89299.1"/>
    </source>
</evidence>
<evidence type="ECO:0000256" key="2">
    <source>
        <dbReference type="ARBA" id="ARBA00022801"/>
    </source>
</evidence>
<dbReference type="SUPFAM" id="SSF56300">
    <property type="entry name" value="Metallo-dependent phosphatases"/>
    <property type="match status" value="1"/>
</dbReference>
<dbReference type="RefSeq" id="WP_194450961.1">
    <property type="nucleotide sequence ID" value="NZ_CP063849.1"/>
</dbReference>
<dbReference type="Pfam" id="PF00149">
    <property type="entry name" value="Metallophos"/>
    <property type="match status" value="1"/>
</dbReference>
<feature type="domain" description="Calcineurin-like phosphoesterase" evidence="3">
    <location>
        <begin position="82"/>
        <end position="293"/>
    </location>
</feature>
<dbReference type="PANTHER" id="PTHR10161:SF14">
    <property type="entry name" value="TARTRATE-RESISTANT ACID PHOSPHATASE TYPE 5"/>
    <property type="match status" value="1"/>
</dbReference>
<organism evidence="4 5">
    <name type="scientific">Paludibaculum fermentans</name>
    <dbReference type="NCBI Taxonomy" id="1473598"/>
    <lineage>
        <taxon>Bacteria</taxon>
        <taxon>Pseudomonadati</taxon>
        <taxon>Acidobacteriota</taxon>
        <taxon>Terriglobia</taxon>
        <taxon>Bryobacterales</taxon>
        <taxon>Bryobacteraceae</taxon>
        <taxon>Paludibaculum</taxon>
    </lineage>
</organism>
<protein>
    <submittedName>
        <fullName evidence="4">Metallophosphoesterase</fullName>
    </submittedName>
</protein>
<dbReference type="Gene3D" id="3.60.21.10">
    <property type="match status" value="1"/>
</dbReference>
<accession>A0A7S7NT93</accession>
<dbReference type="EMBL" id="CP063849">
    <property type="protein sequence ID" value="QOY89299.1"/>
    <property type="molecule type" value="Genomic_DNA"/>
</dbReference>
<keyword evidence="5" id="KW-1185">Reference proteome</keyword>